<accession>A0A8S3ZM44</accession>
<dbReference type="OrthoDB" id="6285637at2759"/>
<dbReference type="AlphaFoldDB" id="A0A8S3ZM44"/>
<comment type="caution">
    <text evidence="1">The sequence shown here is derived from an EMBL/GenBank/DDBJ whole genome shotgun (WGS) entry which is preliminary data.</text>
</comment>
<reference evidence="1" key="1">
    <citation type="submission" date="2021-04" db="EMBL/GenBank/DDBJ databases">
        <authorList>
            <consortium name="Molecular Ecology Group"/>
        </authorList>
    </citation>
    <scope>NUCLEOTIDE SEQUENCE</scope>
</reference>
<protein>
    <submittedName>
        <fullName evidence="1">Uncharacterized protein</fullName>
    </submittedName>
</protein>
<proteinExistence type="predicted"/>
<organism evidence="1 2">
    <name type="scientific">Candidula unifasciata</name>
    <dbReference type="NCBI Taxonomy" id="100452"/>
    <lineage>
        <taxon>Eukaryota</taxon>
        <taxon>Metazoa</taxon>
        <taxon>Spiralia</taxon>
        <taxon>Lophotrochozoa</taxon>
        <taxon>Mollusca</taxon>
        <taxon>Gastropoda</taxon>
        <taxon>Heterobranchia</taxon>
        <taxon>Euthyneura</taxon>
        <taxon>Panpulmonata</taxon>
        <taxon>Eupulmonata</taxon>
        <taxon>Stylommatophora</taxon>
        <taxon>Helicina</taxon>
        <taxon>Helicoidea</taxon>
        <taxon>Geomitridae</taxon>
        <taxon>Candidula</taxon>
    </lineage>
</organism>
<dbReference type="Proteomes" id="UP000678393">
    <property type="component" value="Unassembled WGS sequence"/>
</dbReference>
<name>A0A8S3ZM44_9EUPU</name>
<gene>
    <name evidence="1" type="ORF">CUNI_LOCUS16007</name>
</gene>
<keyword evidence="2" id="KW-1185">Reference proteome</keyword>
<feature type="non-terminal residue" evidence="1">
    <location>
        <position position="1"/>
    </location>
</feature>
<sequence>CMGIYLDAIDAVPDKDTIVGSRHAFMMTVLDKMLDHLQTVDLAKVKGALERRHICDGVILEGFRNGCILAVTFDTAVAVEGLWNLHDQSHLTPTCQEILVDKALLRATGTIKLTLRAKLWKDEYQNCLQEMALRSPARKQLGCFERDLDMVKRVKEHQKVMPEIIVQARDLESNFEHSLGEFMLVVKRTLPGSATVVRNLREFCADMKQARDSKKAEFESVDQYLETLDFFRHAFTVVEENIIHPLCQVRALCEKDTQQKLKKSIKEACSEMLTKLKPDSDLQKVRHKEWEMKVLPREQSLFLGLISLVPMCLDRLTTIDFNTDEYVMDFPEMSSW</sequence>
<evidence type="ECO:0000313" key="2">
    <source>
        <dbReference type="Proteomes" id="UP000678393"/>
    </source>
</evidence>
<evidence type="ECO:0000313" key="1">
    <source>
        <dbReference type="EMBL" id="CAG5130449.1"/>
    </source>
</evidence>
<dbReference type="EMBL" id="CAJHNH020004033">
    <property type="protein sequence ID" value="CAG5130449.1"/>
    <property type="molecule type" value="Genomic_DNA"/>
</dbReference>